<accession>A0A857ML65</accession>
<reference evidence="1" key="1">
    <citation type="journal article" date="2021" name="Nat. Microbiol.">
        <title>Cocultivation of an ultrasmall environmental parasitic bacterium with lytic ability against bacteria associated with wastewater foams.</title>
        <authorList>
            <person name="Batinovic S."/>
            <person name="Rose J.J.A."/>
            <person name="Ratcliffe J."/>
            <person name="Seviour R.J."/>
            <person name="Petrovski S."/>
        </authorList>
    </citation>
    <scope>NUCLEOTIDE SEQUENCE</scope>
    <source>
        <strain evidence="1">JR1</strain>
    </source>
</reference>
<dbReference type="EMBL" id="CP045921">
    <property type="protein sequence ID" value="QHN42352.1"/>
    <property type="molecule type" value="Genomic_DNA"/>
</dbReference>
<dbReference type="AlphaFoldDB" id="A0A857ML65"/>
<name>A0A857ML65_9BACT</name>
<keyword evidence="2" id="KW-1185">Reference proteome</keyword>
<proteinExistence type="predicted"/>
<evidence type="ECO:0000313" key="2">
    <source>
        <dbReference type="Proteomes" id="UP001059824"/>
    </source>
</evidence>
<dbReference type="RefSeq" id="WP_260763626.1">
    <property type="nucleotide sequence ID" value="NZ_CP045921.1"/>
</dbReference>
<sequence>MANQKVKDQLVRVLCRKGSVVSESASVTDLRVQLEIDCSNNVFSSALAAAISEKLVVRRRRLTEGVGDDDDRPITLEATRHAQQCYVRPQRERTRMSFAL</sequence>
<organism evidence="1 2">
    <name type="scientific">Candidatus Mycosynbacter amalyticus</name>
    <dbReference type="NCBI Taxonomy" id="2665156"/>
    <lineage>
        <taxon>Bacteria</taxon>
        <taxon>Candidatus Saccharimonadota</taxon>
        <taxon>Candidatus Saccharimonadota incertae sedis</taxon>
        <taxon>Candidatus Mycosynbacter</taxon>
    </lineage>
</organism>
<dbReference type="KEGG" id="mama:GII36_00570"/>
<evidence type="ECO:0000313" key="1">
    <source>
        <dbReference type="EMBL" id="QHN42352.1"/>
    </source>
</evidence>
<protein>
    <submittedName>
        <fullName evidence="1">Uncharacterized protein</fullName>
    </submittedName>
</protein>
<gene>
    <name evidence="1" type="ORF">GII36_00570</name>
</gene>
<dbReference type="Proteomes" id="UP001059824">
    <property type="component" value="Chromosome"/>
</dbReference>